<reference evidence="1 2" key="1">
    <citation type="journal article" date="2022" name="New Phytol.">
        <title>Ecological generalism drives hyperdiversity of secondary metabolite gene clusters in xylarialean endophytes.</title>
        <authorList>
            <person name="Franco M.E.E."/>
            <person name="Wisecaver J.H."/>
            <person name="Arnold A.E."/>
            <person name="Ju Y.M."/>
            <person name="Slot J.C."/>
            <person name="Ahrendt S."/>
            <person name="Moore L.P."/>
            <person name="Eastman K.E."/>
            <person name="Scott K."/>
            <person name="Konkel Z."/>
            <person name="Mondo S.J."/>
            <person name="Kuo A."/>
            <person name="Hayes R.D."/>
            <person name="Haridas S."/>
            <person name="Andreopoulos B."/>
            <person name="Riley R."/>
            <person name="LaButti K."/>
            <person name="Pangilinan J."/>
            <person name="Lipzen A."/>
            <person name="Amirebrahimi M."/>
            <person name="Yan J."/>
            <person name="Adam C."/>
            <person name="Keymanesh K."/>
            <person name="Ng V."/>
            <person name="Louie K."/>
            <person name="Northen T."/>
            <person name="Drula E."/>
            <person name="Henrissat B."/>
            <person name="Hsieh H.M."/>
            <person name="Youens-Clark K."/>
            <person name="Lutzoni F."/>
            <person name="Miadlikowska J."/>
            <person name="Eastwood D.C."/>
            <person name="Hamelin R.C."/>
            <person name="Grigoriev I.V."/>
            <person name="U'Ren J.M."/>
        </authorList>
    </citation>
    <scope>NUCLEOTIDE SEQUENCE [LARGE SCALE GENOMIC DNA]</scope>
    <source>
        <strain evidence="1 2">CBS 119005</strain>
    </source>
</reference>
<dbReference type="EMBL" id="MU393427">
    <property type="protein sequence ID" value="KAI4869883.1"/>
    <property type="molecule type" value="Genomic_DNA"/>
</dbReference>
<name>A0ACB9ZE63_9PEZI</name>
<protein>
    <submittedName>
        <fullName evidence="1">Uncharacterized protein</fullName>
    </submittedName>
</protein>
<sequence length="203" mass="22886">MDYQATSPPSTYPTTSVDEGFDAIVDTMASLSLQGVVMHPAIQALVTQLRETAMAAEDRNNQLTHKYAQLQAEHAKLVVDYNKHCKGAGDGWYNKTKKTMYDDMCGCTKAAVDASLRWRERSMGMISQFEAMARRIRGLEMMRLGLGEHTHDLRYIVEIDNIEFDSRTLLILRDGLTEALAVMSKPDKSRDGYRTTFQVGRDP</sequence>
<proteinExistence type="predicted"/>
<accession>A0ACB9ZE63</accession>
<evidence type="ECO:0000313" key="2">
    <source>
        <dbReference type="Proteomes" id="UP001497700"/>
    </source>
</evidence>
<comment type="caution">
    <text evidence="1">The sequence shown here is derived from an EMBL/GenBank/DDBJ whole genome shotgun (WGS) entry which is preliminary data.</text>
</comment>
<evidence type="ECO:0000313" key="1">
    <source>
        <dbReference type="EMBL" id="KAI4869883.1"/>
    </source>
</evidence>
<gene>
    <name evidence="1" type="ORF">F4820DRAFT_470743</name>
</gene>
<organism evidence="1 2">
    <name type="scientific">Hypoxylon rubiginosum</name>
    <dbReference type="NCBI Taxonomy" id="110542"/>
    <lineage>
        <taxon>Eukaryota</taxon>
        <taxon>Fungi</taxon>
        <taxon>Dikarya</taxon>
        <taxon>Ascomycota</taxon>
        <taxon>Pezizomycotina</taxon>
        <taxon>Sordariomycetes</taxon>
        <taxon>Xylariomycetidae</taxon>
        <taxon>Xylariales</taxon>
        <taxon>Hypoxylaceae</taxon>
        <taxon>Hypoxylon</taxon>
    </lineage>
</organism>
<keyword evidence="2" id="KW-1185">Reference proteome</keyword>
<dbReference type="Proteomes" id="UP001497700">
    <property type="component" value="Unassembled WGS sequence"/>
</dbReference>